<keyword evidence="5" id="KW-0498">Mitosis</keyword>
<evidence type="ECO:0000313" key="10">
    <source>
        <dbReference type="EMBL" id="KAF7307413.1"/>
    </source>
</evidence>
<evidence type="ECO:0000256" key="6">
    <source>
        <dbReference type="ARBA" id="ARBA00022838"/>
    </source>
</evidence>
<dbReference type="GO" id="GO:0000070">
    <property type="term" value="P:mitotic sister chromatid segregation"/>
    <property type="evidence" value="ECO:0007669"/>
    <property type="project" value="TreeGrafter"/>
</dbReference>
<keyword evidence="9" id="KW-0137">Centromere</keyword>
<evidence type="ECO:0000256" key="2">
    <source>
        <dbReference type="ARBA" id="ARBA00008643"/>
    </source>
</evidence>
<proteinExistence type="inferred from homology"/>
<name>A0A8H6WA98_9AGAR</name>
<evidence type="ECO:0000256" key="1">
    <source>
        <dbReference type="ARBA" id="ARBA00004629"/>
    </source>
</evidence>
<evidence type="ECO:0000256" key="7">
    <source>
        <dbReference type="ARBA" id="ARBA00023054"/>
    </source>
</evidence>
<accession>A0A8H6WA98</accession>
<keyword evidence="7" id="KW-0175">Coiled coil</keyword>
<dbReference type="Proteomes" id="UP000636479">
    <property type="component" value="Unassembled WGS sequence"/>
</dbReference>
<keyword evidence="3" id="KW-0158">Chromosome</keyword>
<dbReference type="GO" id="GO:0005634">
    <property type="term" value="C:nucleus"/>
    <property type="evidence" value="ECO:0007669"/>
    <property type="project" value="InterPro"/>
</dbReference>
<sequence>MTTVEAKPPPRPALINPQLLTEALGFSPQLLLDDIINVANQTVQDGVNGVEDFLRKRADDMHQDEMINEIEQGLVAFQTLLEFHTDVAFDFFEAWSLRNIFAVPADLPLVMPHNQSLDLTHTSEEVQQILDEIQQMRTEIFKERKLHQELVRANRRRKVETQRMRNILSELAPYETIDAQTLPEALLELQKVASSLPELQPATISALTQLGDTEEGARQWEMGRTGYFKWATAQLLAKSSSSGEDFLPEIANVEKCIEVSNALDKVSRGLASAGVDTTVMVDDA</sequence>
<evidence type="ECO:0000256" key="8">
    <source>
        <dbReference type="ARBA" id="ARBA00023306"/>
    </source>
</evidence>
<gene>
    <name evidence="10" type="ORF">MIND_00535700</name>
</gene>
<evidence type="ECO:0000256" key="9">
    <source>
        <dbReference type="ARBA" id="ARBA00023328"/>
    </source>
</evidence>
<dbReference type="GO" id="GO:0051301">
    <property type="term" value="P:cell division"/>
    <property type="evidence" value="ECO:0007669"/>
    <property type="project" value="UniProtKB-KW"/>
</dbReference>
<reference evidence="10" key="1">
    <citation type="submission" date="2020-05" db="EMBL/GenBank/DDBJ databases">
        <title>Mycena genomes resolve the evolution of fungal bioluminescence.</title>
        <authorList>
            <person name="Tsai I.J."/>
        </authorList>
    </citation>
    <scope>NUCLEOTIDE SEQUENCE</scope>
    <source>
        <strain evidence="10">171206Taipei</strain>
    </source>
</reference>
<keyword evidence="8" id="KW-0131">Cell cycle</keyword>
<dbReference type="GO" id="GO:0051382">
    <property type="term" value="P:kinetochore assembly"/>
    <property type="evidence" value="ECO:0007669"/>
    <property type="project" value="TreeGrafter"/>
</dbReference>
<evidence type="ECO:0000256" key="5">
    <source>
        <dbReference type="ARBA" id="ARBA00022776"/>
    </source>
</evidence>
<dbReference type="OrthoDB" id="1884855at2759"/>
<dbReference type="InterPro" id="IPR008685">
    <property type="entry name" value="Centromere_Mis12"/>
</dbReference>
<evidence type="ECO:0000256" key="4">
    <source>
        <dbReference type="ARBA" id="ARBA00022618"/>
    </source>
</evidence>
<organism evidence="10 11">
    <name type="scientific">Mycena indigotica</name>
    <dbReference type="NCBI Taxonomy" id="2126181"/>
    <lineage>
        <taxon>Eukaryota</taxon>
        <taxon>Fungi</taxon>
        <taxon>Dikarya</taxon>
        <taxon>Basidiomycota</taxon>
        <taxon>Agaricomycotina</taxon>
        <taxon>Agaricomycetes</taxon>
        <taxon>Agaricomycetidae</taxon>
        <taxon>Agaricales</taxon>
        <taxon>Marasmiineae</taxon>
        <taxon>Mycenaceae</taxon>
        <taxon>Mycena</taxon>
    </lineage>
</organism>
<dbReference type="Pfam" id="PF05859">
    <property type="entry name" value="Mis12"/>
    <property type="match status" value="1"/>
</dbReference>
<dbReference type="PANTHER" id="PTHR14527">
    <property type="entry name" value="PROTEIN MIS12 HOMOLOG"/>
    <property type="match status" value="1"/>
</dbReference>
<keyword evidence="4" id="KW-0132">Cell division</keyword>
<comment type="subcellular location">
    <subcellularLocation>
        <location evidence="1">Chromosome</location>
        <location evidence="1">Centromere</location>
        <location evidence="1">Kinetochore</location>
    </subcellularLocation>
</comment>
<dbReference type="RefSeq" id="XP_037222432.1">
    <property type="nucleotide sequence ID" value="XM_037362140.1"/>
</dbReference>
<evidence type="ECO:0000256" key="3">
    <source>
        <dbReference type="ARBA" id="ARBA00022454"/>
    </source>
</evidence>
<dbReference type="GO" id="GO:0000444">
    <property type="term" value="C:MIS12/MIND type complex"/>
    <property type="evidence" value="ECO:0007669"/>
    <property type="project" value="TreeGrafter"/>
</dbReference>
<dbReference type="GeneID" id="59344656"/>
<dbReference type="AlphaFoldDB" id="A0A8H6WA98"/>
<comment type="caution">
    <text evidence="10">The sequence shown here is derived from an EMBL/GenBank/DDBJ whole genome shotgun (WGS) entry which is preliminary data.</text>
</comment>
<evidence type="ECO:0000313" key="11">
    <source>
        <dbReference type="Proteomes" id="UP000636479"/>
    </source>
</evidence>
<comment type="similarity">
    <text evidence="2">Belongs to the mis12 family.</text>
</comment>
<dbReference type="PANTHER" id="PTHR14527:SF2">
    <property type="entry name" value="PROTEIN MIS12 HOMOLOG"/>
    <property type="match status" value="1"/>
</dbReference>
<protein>
    <submittedName>
        <fullName evidence="10">Mis12-domain-containing protein</fullName>
    </submittedName>
</protein>
<dbReference type="EMBL" id="JACAZF010000004">
    <property type="protein sequence ID" value="KAF7307413.1"/>
    <property type="molecule type" value="Genomic_DNA"/>
</dbReference>
<keyword evidence="11" id="KW-1185">Reference proteome</keyword>
<keyword evidence="6" id="KW-0995">Kinetochore</keyword>